<dbReference type="SUPFAM" id="SSF51735">
    <property type="entry name" value="NAD(P)-binding Rossmann-fold domains"/>
    <property type="match status" value="1"/>
</dbReference>
<protein>
    <submittedName>
        <fullName evidence="5">NAD(P)-binding protein</fullName>
    </submittedName>
</protein>
<dbReference type="PANTHER" id="PTHR43008:SF4">
    <property type="entry name" value="CHAIN DEHYDROGENASE, PUTATIVE (AFU_ORTHOLOGUE AFUA_4G08710)-RELATED"/>
    <property type="match status" value="1"/>
</dbReference>
<dbReference type="GO" id="GO:0050664">
    <property type="term" value="F:oxidoreductase activity, acting on NAD(P)H, oxygen as acceptor"/>
    <property type="evidence" value="ECO:0007669"/>
    <property type="project" value="TreeGrafter"/>
</dbReference>
<dbReference type="InterPro" id="IPR036291">
    <property type="entry name" value="NAD(P)-bd_dom_sf"/>
</dbReference>
<dbReference type="STRING" id="1408157.A0A1J7IZK9"/>
<dbReference type="GO" id="GO:0016616">
    <property type="term" value="F:oxidoreductase activity, acting on the CH-OH group of donors, NAD or NADP as acceptor"/>
    <property type="evidence" value="ECO:0007669"/>
    <property type="project" value="UniProtKB-ARBA"/>
</dbReference>
<sequence>MASNSVTAKRTIADFTCEGKVAVVTGGARGLGYAFCEALAESGASVAILDIGQPSDEALEKLRSFGVKAEFYKTNVCDEEQVAKVVDQVVKEFGYVDINVNAAGIVKDEPFLETSISNIRRTLDVNTIGAYLVAQSCARVMSKQGRGGSIIFVATLTSYQATPVQNISIYAASKAALRGLIKPMAMELAPHGIRVNSISPGYMMTDMTKMLGEQNPELIKAFSKESMFGRMGKPEELRGVLIFLASGASSYMTGQDVLVDGGVSSW</sequence>
<dbReference type="Pfam" id="PF13561">
    <property type="entry name" value="adh_short_C2"/>
    <property type="match status" value="1"/>
</dbReference>
<dbReference type="FunCoup" id="A0A1J7IZK9">
    <property type="interactions" value="136"/>
</dbReference>
<dbReference type="PANTHER" id="PTHR43008">
    <property type="entry name" value="BENZIL REDUCTASE"/>
    <property type="match status" value="1"/>
</dbReference>
<dbReference type="OrthoDB" id="417891at2759"/>
<dbReference type="PRINTS" id="PR00081">
    <property type="entry name" value="GDHRDH"/>
</dbReference>
<evidence type="ECO:0000313" key="5">
    <source>
        <dbReference type="EMBL" id="OIW32926.1"/>
    </source>
</evidence>
<dbReference type="EMBL" id="KV875094">
    <property type="protein sequence ID" value="OIW32926.1"/>
    <property type="molecule type" value="Genomic_DNA"/>
</dbReference>
<feature type="domain" description="Ketoreductase" evidence="4">
    <location>
        <begin position="20"/>
        <end position="175"/>
    </location>
</feature>
<dbReference type="InterPro" id="IPR002347">
    <property type="entry name" value="SDR_fam"/>
</dbReference>
<dbReference type="PRINTS" id="PR00080">
    <property type="entry name" value="SDRFAMILY"/>
</dbReference>
<dbReference type="InterPro" id="IPR057326">
    <property type="entry name" value="KR_dom"/>
</dbReference>
<evidence type="ECO:0000256" key="3">
    <source>
        <dbReference type="ARBA" id="ARBA00023002"/>
    </source>
</evidence>
<evidence type="ECO:0000313" key="6">
    <source>
        <dbReference type="Proteomes" id="UP000182658"/>
    </source>
</evidence>
<comment type="similarity">
    <text evidence="1">Belongs to the short-chain dehydrogenases/reductases (SDR) family.</text>
</comment>
<organism evidence="5 6">
    <name type="scientific">Coniochaeta ligniaria NRRL 30616</name>
    <dbReference type="NCBI Taxonomy" id="1408157"/>
    <lineage>
        <taxon>Eukaryota</taxon>
        <taxon>Fungi</taxon>
        <taxon>Dikarya</taxon>
        <taxon>Ascomycota</taxon>
        <taxon>Pezizomycotina</taxon>
        <taxon>Sordariomycetes</taxon>
        <taxon>Sordariomycetidae</taxon>
        <taxon>Coniochaetales</taxon>
        <taxon>Coniochaetaceae</taxon>
        <taxon>Coniochaeta</taxon>
    </lineage>
</organism>
<proteinExistence type="inferred from homology"/>
<keyword evidence="2" id="KW-0521">NADP</keyword>
<name>A0A1J7IZK9_9PEZI</name>
<evidence type="ECO:0000259" key="4">
    <source>
        <dbReference type="SMART" id="SM00822"/>
    </source>
</evidence>
<evidence type="ECO:0000256" key="1">
    <source>
        <dbReference type="ARBA" id="ARBA00006484"/>
    </source>
</evidence>
<keyword evidence="3" id="KW-0560">Oxidoreductase</keyword>
<dbReference type="AlphaFoldDB" id="A0A1J7IZK9"/>
<dbReference type="InParanoid" id="A0A1J7IZK9"/>
<dbReference type="SMART" id="SM00822">
    <property type="entry name" value="PKS_KR"/>
    <property type="match status" value="1"/>
</dbReference>
<dbReference type="Proteomes" id="UP000182658">
    <property type="component" value="Unassembled WGS sequence"/>
</dbReference>
<reference evidence="5 6" key="1">
    <citation type="submission" date="2016-10" db="EMBL/GenBank/DDBJ databases">
        <title>Draft genome sequence of Coniochaeta ligniaria NRRL30616, a lignocellulolytic fungus for bioabatement of inhibitors in plant biomass hydrolysates.</title>
        <authorList>
            <consortium name="DOE Joint Genome Institute"/>
            <person name="Jimenez D.J."/>
            <person name="Hector R.E."/>
            <person name="Riley R."/>
            <person name="Sun H."/>
            <person name="Grigoriev I.V."/>
            <person name="Van Elsas J.D."/>
            <person name="Nichols N.N."/>
        </authorList>
    </citation>
    <scope>NUCLEOTIDE SEQUENCE [LARGE SCALE GENOMIC DNA]</scope>
    <source>
        <strain evidence="5 6">NRRL 30616</strain>
    </source>
</reference>
<dbReference type="FunFam" id="3.40.50.720:FF:000084">
    <property type="entry name" value="Short-chain dehydrogenase reductase"/>
    <property type="match status" value="1"/>
</dbReference>
<keyword evidence="6" id="KW-1185">Reference proteome</keyword>
<evidence type="ECO:0000256" key="2">
    <source>
        <dbReference type="ARBA" id="ARBA00022857"/>
    </source>
</evidence>
<gene>
    <name evidence="5" type="ORF">CONLIGDRAFT_627857</name>
</gene>
<dbReference type="Gene3D" id="3.40.50.720">
    <property type="entry name" value="NAD(P)-binding Rossmann-like Domain"/>
    <property type="match status" value="1"/>
</dbReference>
<accession>A0A1J7IZK9</accession>